<dbReference type="EMBL" id="CM001217">
    <property type="protein sequence ID" value="AES62176.1"/>
    <property type="molecule type" value="Genomic_DNA"/>
</dbReference>
<dbReference type="Proteomes" id="UP000002051">
    <property type="component" value="Unassembled WGS sequence"/>
</dbReference>
<reference evidence="1 3" key="2">
    <citation type="journal article" date="2014" name="BMC Genomics">
        <title>An improved genome release (version Mt4.0) for the model legume Medicago truncatula.</title>
        <authorList>
            <person name="Tang H."/>
            <person name="Krishnakumar V."/>
            <person name="Bidwell S."/>
            <person name="Rosen B."/>
            <person name="Chan A."/>
            <person name="Zhou S."/>
            <person name="Gentzbittel L."/>
            <person name="Childs K.L."/>
            <person name="Yandell M."/>
            <person name="Gundlach H."/>
            <person name="Mayer K.F."/>
            <person name="Schwartz D.C."/>
            <person name="Town C.D."/>
        </authorList>
    </citation>
    <scope>GENOME REANNOTATION</scope>
    <source>
        <strain evidence="2 3">cv. Jemalong A17</strain>
    </source>
</reference>
<name>G7I3B3_MEDTR</name>
<evidence type="ECO:0000313" key="2">
    <source>
        <dbReference type="EnsemblPlants" id="AES62176"/>
    </source>
</evidence>
<dbReference type="AlphaFoldDB" id="G7I3B3"/>
<sequence length="55" mass="6216">MEDITAVKFEVEVTADDENKTLWFPLPLAMAMPPSAKPYLIQRPNWSNLPLPSTT</sequence>
<dbReference type="HOGENOM" id="CLU_3035334_0_0_1"/>
<protein>
    <submittedName>
        <fullName evidence="1 2">Uncharacterized protein</fullName>
    </submittedName>
</protein>
<reference evidence="1 3" key="1">
    <citation type="journal article" date="2011" name="Nature">
        <title>The Medicago genome provides insight into the evolution of rhizobial symbioses.</title>
        <authorList>
            <person name="Young N.D."/>
            <person name="Debelle F."/>
            <person name="Oldroyd G.E."/>
            <person name="Geurts R."/>
            <person name="Cannon S.B."/>
            <person name="Udvardi M.K."/>
            <person name="Benedito V.A."/>
            <person name="Mayer K.F."/>
            <person name="Gouzy J."/>
            <person name="Schoof H."/>
            <person name="Van de Peer Y."/>
            <person name="Proost S."/>
            <person name="Cook D.R."/>
            <person name="Meyers B.C."/>
            <person name="Spannagl M."/>
            <person name="Cheung F."/>
            <person name="De Mita S."/>
            <person name="Krishnakumar V."/>
            <person name="Gundlach H."/>
            <person name="Zhou S."/>
            <person name="Mudge J."/>
            <person name="Bharti A.K."/>
            <person name="Murray J.D."/>
            <person name="Naoumkina M.A."/>
            <person name="Rosen B."/>
            <person name="Silverstein K.A."/>
            <person name="Tang H."/>
            <person name="Rombauts S."/>
            <person name="Zhao P.X."/>
            <person name="Zhou P."/>
            <person name="Barbe V."/>
            <person name="Bardou P."/>
            <person name="Bechner M."/>
            <person name="Bellec A."/>
            <person name="Berger A."/>
            <person name="Berges H."/>
            <person name="Bidwell S."/>
            <person name="Bisseling T."/>
            <person name="Choisne N."/>
            <person name="Couloux A."/>
            <person name="Denny R."/>
            <person name="Deshpande S."/>
            <person name="Dai X."/>
            <person name="Doyle J.J."/>
            <person name="Dudez A.M."/>
            <person name="Farmer A.D."/>
            <person name="Fouteau S."/>
            <person name="Franken C."/>
            <person name="Gibelin C."/>
            <person name="Gish J."/>
            <person name="Goldstein S."/>
            <person name="Gonzalez A.J."/>
            <person name="Green P.J."/>
            <person name="Hallab A."/>
            <person name="Hartog M."/>
            <person name="Hua A."/>
            <person name="Humphray S.J."/>
            <person name="Jeong D.H."/>
            <person name="Jing Y."/>
            <person name="Jocker A."/>
            <person name="Kenton S.M."/>
            <person name="Kim D.J."/>
            <person name="Klee K."/>
            <person name="Lai H."/>
            <person name="Lang C."/>
            <person name="Lin S."/>
            <person name="Macmil S.L."/>
            <person name="Magdelenat G."/>
            <person name="Matthews L."/>
            <person name="McCorrison J."/>
            <person name="Monaghan E.L."/>
            <person name="Mun J.H."/>
            <person name="Najar F.Z."/>
            <person name="Nicholson C."/>
            <person name="Noirot C."/>
            <person name="O'Bleness M."/>
            <person name="Paule C.R."/>
            <person name="Poulain J."/>
            <person name="Prion F."/>
            <person name="Qin B."/>
            <person name="Qu C."/>
            <person name="Retzel E.F."/>
            <person name="Riddle C."/>
            <person name="Sallet E."/>
            <person name="Samain S."/>
            <person name="Samson N."/>
            <person name="Sanders I."/>
            <person name="Saurat O."/>
            <person name="Scarpelli C."/>
            <person name="Schiex T."/>
            <person name="Segurens B."/>
            <person name="Severin A.J."/>
            <person name="Sherrier D.J."/>
            <person name="Shi R."/>
            <person name="Sims S."/>
            <person name="Singer S.R."/>
            <person name="Sinharoy S."/>
            <person name="Sterck L."/>
            <person name="Viollet A."/>
            <person name="Wang B.B."/>
            <person name="Wang K."/>
            <person name="Wang M."/>
            <person name="Wang X."/>
            <person name="Warfsmann J."/>
            <person name="Weissenbach J."/>
            <person name="White D.D."/>
            <person name="White J.D."/>
            <person name="Wiley G.B."/>
            <person name="Wincker P."/>
            <person name="Xing Y."/>
            <person name="Yang L."/>
            <person name="Yao Z."/>
            <person name="Ying F."/>
            <person name="Zhai J."/>
            <person name="Zhou L."/>
            <person name="Zuber A."/>
            <person name="Denarie J."/>
            <person name="Dixon R.A."/>
            <person name="May G.D."/>
            <person name="Schwartz D.C."/>
            <person name="Rogers J."/>
            <person name="Quetier F."/>
            <person name="Town C.D."/>
            <person name="Roe B.A."/>
        </authorList>
    </citation>
    <scope>NUCLEOTIDE SEQUENCE [LARGE SCALE GENOMIC DNA]</scope>
    <source>
        <strain evidence="1">A17</strain>
        <strain evidence="2 3">cv. Jemalong A17</strain>
    </source>
</reference>
<evidence type="ECO:0000313" key="1">
    <source>
        <dbReference type="EMBL" id="AES62176.1"/>
    </source>
</evidence>
<dbReference type="EnsemblPlants" id="AES62176">
    <property type="protein sequence ID" value="AES62176"/>
    <property type="gene ID" value="MTR_1g095260"/>
</dbReference>
<reference evidence="2" key="3">
    <citation type="submission" date="2015-04" db="UniProtKB">
        <authorList>
            <consortium name="EnsemblPlants"/>
        </authorList>
    </citation>
    <scope>IDENTIFICATION</scope>
    <source>
        <strain evidence="2">cv. Jemalong A17</strain>
    </source>
</reference>
<evidence type="ECO:0000313" key="3">
    <source>
        <dbReference type="Proteomes" id="UP000002051"/>
    </source>
</evidence>
<proteinExistence type="predicted"/>
<accession>G7I3B3</accession>
<dbReference type="PaxDb" id="3880-AES62176"/>
<organism evidence="1 3">
    <name type="scientific">Medicago truncatula</name>
    <name type="common">Barrel medic</name>
    <name type="synonym">Medicago tribuloides</name>
    <dbReference type="NCBI Taxonomy" id="3880"/>
    <lineage>
        <taxon>Eukaryota</taxon>
        <taxon>Viridiplantae</taxon>
        <taxon>Streptophyta</taxon>
        <taxon>Embryophyta</taxon>
        <taxon>Tracheophyta</taxon>
        <taxon>Spermatophyta</taxon>
        <taxon>Magnoliopsida</taxon>
        <taxon>eudicotyledons</taxon>
        <taxon>Gunneridae</taxon>
        <taxon>Pentapetalae</taxon>
        <taxon>rosids</taxon>
        <taxon>fabids</taxon>
        <taxon>Fabales</taxon>
        <taxon>Fabaceae</taxon>
        <taxon>Papilionoideae</taxon>
        <taxon>50 kb inversion clade</taxon>
        <taxon>NPAAA clade</taxon>
        <taxon>Hologalegina</taxon>
        <taxon>IRL clade</taxon>
        <taxon>Trifolieae</taxon>
        <taxon>Medicago</taxon>
    </lineage>
</organism>
<keyword evidence="3" id="KW-1185">Reference proteome</keyword>
<gene>
    <name evidence="1" type="ordered locus">MTR_1g095260</name>
</gene>